<name>A0AAW8FV62_9ACTN</name>
<gene>
    <name evidence="2" type="ORF">QFZ22_009806</name>
</gene>
<accession>A0AAW8FV62</accession>
<feature type="region of interest" description="Disordered" evidence="1">
    <location>
        <begin position="118"/>
        <end position="244"/>
    </location>
</feature>
<proteinExistence type="predicted"/>
<protein>
    <recommendedName>
        <fullName evidence="4">Helix-turn-helix domain-containing protein</fullName>
    </recommendedName>
</protein>
<sequence length="473" mass="50614">MSMYPVLWAIDHAPVYDAEERAVLVALVVKGDFDGMNCFRSYPTLAAAARVDAKTAGRKCRAMESRGILRRQTAHRSRTWLSIPKEQRPVIWEVMIPAEWWSAAQLESINEQRAGLGRPAITAENRPALAPAPPKKTRADKGVKRPQKAAPGTTSPRGKTDTEAGGVGTTSPYPPDYKSLPPGLQVPQPSQSPSESPSEKLSPPPSVREAEVARASGSVTEGRTDSGVGIEDQEQGPGERQWTPGERLLERIGRHYPEIGAGLAQGTTLRDQARLVDGLLLSGVSQEQVRAVLVDRPYPAPAERKRSMAALIAARLTKIVPPLGLEAMRQVPTQAPAPEEGGPARTVELHLTRRPECPECGLDSPSGELCGACQGWPLCEGGCKRRVREGGLCRSCAVAPPEDDDADHVGTCPGFDGQRCGRPVATEGLCPRCQVRAAAAKKARDAQWAAQVAAVTAMTDEERQAATGAPAPF</sequence>
<dbReference type="Proteomes" id="UP001234216">
    <property type="component" value="Unassembled WGS sequence"/>
</dbReference>
<evidence type="ECO:0000256" key="1">
    <source>
        <dbReference type="SAM" id="MobiDB-lite"/>
    </source>
</evidence>
<dbReference type="RefSeq" id="WP_306987150.1">
    <property type="nucleotide sequence ID" value="NZ_JAUSZV010000007.1"/>
</dbReference>
<organism evidence="2 3">
    <name type="scientific">Streptomyces canus</name>
    <dbReference type="NCBI Taxonomy" id="58343"/>
    <lineage>
        <taxon>Bacteria</taxon>
        <taxon>Bacillati</taxon>
        <taxon>Actinomycetota</taxon>
        <taxon>Actinomycetes</taxon>
        <taxon>Kitasatosporales</taxon>
        <taxon>Streptomycetaceae</taxon>
        <taxon>Streptomyces</taxon>
        <taxon>Streptomyces aurantiacus group</taxon>
    </lineage>
</organism>
<dbReference type="AlphaFoldDB" id="A0AAW8FV62"/>
<evidence type="ECO:0000313" key="2">
    <source>
        <dbReference type="EMBL" id="MDQ0913734.1"/>
    </source>
</evidence>
<dbReference type="EMBL" id="JAUSZV010000007">
    <property type="protein sequence ID" value="MDQ0913734.1"/>
    <property type="molecule type" value="Genomic_DNA"/>
</dbReference>
<reference evidence="2" key="1">
    <citation type="submission" date="2023-07" db="EMBL/GenBank/DDBJ databases">
        <title>Comparative genomics of wheat-associated soil bacteria to identify genetic determinants of phenazine resistance.</title>
        <authorList>
            <person name="Mouncey N."/>
        </authorList>
    </citation>
    <scope>NUCLEOTIDE SEQUENCE</scope>
    <source>
        <strain evidence="2">V4I22</strain>
    </source>
</reference>
<feature type="compositionally biased region" description="Low complexity" evidence="1">
    <location>
        <begin position="179"/>
        <end position="201"/>
    </location>
</feature>
<evidence type="ECO:0000313" key="3">
    <source>
        <dbReference type="Proteomes" id="UP001234216"/>
    </source>
</evidence>
<comment type="caution">
    <text evidence="2">The sequence shown here is derived from an EMBL/GenBank/DDBJ whole genome shotgun (WGS) entry which is preliminary data.</text>
</comment>
<evidence type="ECO:0008006" key="4">
    <source>
        <dbReference type="Google" id="ProtNLM"/>
    </source>
</evidence>